<dbReference type="GeneID" id="93979793"/>
<dbReference type="GO" id="GO:0020037">
    <property type="term" value="F:heme binding"/>
    <property type="evidence" value="ECO:0007669"/>
    <property type="project" value="InterPro"/>
</dbReference>
<dbReference type="GO" id="GO:0005506">
    <property type="term" value="F:iron ion binding"/>
    <property type="evidence" value="ECO:0007669"/>
    <property type="project" value="InterPro"/>
</dbReference>
<organism evidence="2 3">
    <name type="scientific">Streptomyces murinus</name>
    <dbReference type="NCBI Taxonomy" id="33900"/>
    <lineage>
        <taxon>Bacteria</taxon>
        <taxon>Bacillati</taxon>
        <taxon>Actinomycetota</taxon>
        <taxon>Actinomycetes</taxon>
        <taxon>Kitasatosporales</taxon>
        <taxon>Streptomycetaceae</taxon>
        <taxon>Streptomyces</taxon>
    </lineage>
</organism>
<dbReference type="RefSeq" id="WP_259408652.1">
    <property type="nucleotide sequence ID" value="NZ_BAAAHW010000021.1"/>
</dbReference>
<dbReference type="Proteomes" id="UP000577386">
    <property type="component" value="Unassembled WGS sequence"/>
</dbReference>
<dbReference type="InterPro" id="IPR002397">
    <property type="entry name" value="Cyt_P450_B"/>
</dbReference>
<sequence length="121" mass="13015">MADHVQLLAPLAAPIAGVQTRLEQIIDEQLTGMIEHGAPADLVEWFAQPIPARVIAEMLGLPERERPDYQSWILAMLSLDTAEEPLREARDGLYGGLAELGTARPGPATTSSATCCAGRPR</sequence>
<evidence type="ECO:0000313" key="2">
    <source>
        <dbReference type="EMBL" id="MBA9052085.1"/>
    </source>
</evidence>
<dbReference type="AlphaFoldDB" id="A0A7W3NKB0"/>
<accession>A0A7W3NKB0</accession>
<dbReference type="GO" id="GO:0016705">
    <property type="term" value="F:oxidoreductase activity, acting on paired donors, with incorporation or reduction of molecular oxygen"/>
    <property type="evidence" value="ECO:0007669"/>
    <property type="project" value="InterPro"/>
</dbReference>
<dbReference type="PRINTS" id="PR00359">
    <property type="entry name" value="BP450"/>
</dbReference>
<gene>
    <name evidence="2" type="ORF">HDA42_001263</name>
</gene>
<comment type="caution">
    <text evidence="2">The sequence shown here is derived from an EMBL/GenBank/DDBJ whole genome shotgun (WGS) entry which is preliminary data.</text>
</comment>
<comment type="similarity">
    <text evidence="1">Belongs to the cytochrome P450 family.</text>
</comment>
<name>A0A7W3NKB0_STRMR</name>
<dbReference type="EMBL" id="JACJIJ010000002">
    <property type="protein sequence ID" value="MBA9052085.1"/>
    <property type="molecule type" value="Genomic_DNA"/>
</dbReference>
<protein>
    <submittedName>
        <fullName evidence="2">Cytochrome P450</fullName>
    </submittedName>
</protein>
<evidence type="ECO:0000256" key="1">
    <source>
        <dbReference type="ARBA" id="ARBA00010617"/>
    </source>
</evidence>
<dbReference type="SUPFAM" id="SSF48264">
    <property type="entry name" value="Cytochrome P450"/>
    <property type="match status" value="1"/>
</dbReference>
<dbReference type="InterPro" id="IPR036396">
    <property type="entry name" value="Cyt_P450_sf"/>
</dbReference>
<proteinExistence type="inferred from homology"/>
<dbReference type="Gene3D" id="1.10.630.10">
    <property type="entry name" value="Cytochrome P450"/>
    <property type="match status" value="1"/>
</dbReference>
<reference evidence="2 3" key="1">
    <citation type="submission" date="2020-08" db="EMBL/GenBank/DDBJ databases">
        <title>Sequencing the genomes of 1000 actinobacteria strains.</title>
        <authorList>
            <person name="Klenk H.-P."/>
        </authorList>
    </citation>
    <scope>NUCLEOTIDE SEQUENCE [LARGE SCALE GENOMIC DNA]</scope>
    <source>
        <strain evidence="2 3">DSM 41827</strain>
    </source>
</reference>
<evidence type="ECO:0000313" key="3">
    <source>
        <dbReference type="Proteomes" id="UP000577386"/>
    </source>
</evidence>
<keyword evidence="3" id="KW-1185">Reference proteome</keyword>
<dbReference type="GO" id="GO:0004497">
    <property type="term" value="F:monooxygenase activity"/>
    <property type="evidence" value="ECO:0007669"/>
    <property type="project" value="InterPro"/>
</dbReference>